<keyword evidence="2" id="KW-1185">Reference proteome</keyword>
<proteinExistence type="predicted"/>
<reference evidence="1 2" key="1">
    <citation type="journal article" date="2019" name="Commun. Biol.">
        <title>The bagworm genome reveals a unique fibroin gene that provides high tensile strength.</title>
        <authorList>
            <person name="Kono N."/>
            <person name="Nakamura H."/>
            <person name="Ohtoshi R."/>
            <person name="Tomita M."/>
            <person name="Numata K."/>
            <person name="Arakawa K."/>
        </authorList>
    </citation>
    <scope>NUCLEOTIDE SEQUENCE [LARGE SCALE GENOMIC DNA]</scope>
</reference>
<comment type="caution">
    <text evidence="1">The sequence shown here is derived from an EMBL/GenBank/DDBJ whole genome shotgun (WGS) entry which is preliminary data.</text>
</comment>
<dbReference type="InterPro" id="IPR036691">
    <property type="entry name" value="Endo/exonu/phosph_ase_sf"/>
</dbReference>
<dbReference type="OrthoDB" id="412981at2759"/>
<dbReference type="EMBL" id="BGZK01000003">
    <property type="protein sequence ID" value="GBO99562.1"/>
    <property type="molecule type" value="Genomic_DNA"/>
</dbReference>
<dbReference type="Gene3D" id="3.60.10.10">
    <property type="entry name" value="Endonuclease/exonuclease/phosphatase"/>
    <property type="match status" value="1"/>
</dbReference>
<dbReference type="Proteomes" id="UP000299102">
    <property type="component" value="Unassembled WGS sequence"/>
</dbReference>
<organism evidence="1 2">
    <name type="scientific">Eumeta variegata</name>
    <name type="common">Bagworm moth</name>
    <name type="synonym">Eumeta japonica</name>
    <dbReference type="NCBI Taxonomy" id="151549"/>
    <lineage>
        <taxon>Eukaryota</taxon>
        <taxon>Metazoa</taxon>
        <taxon>Ecdysozoa</taxon>
        <taxon>Arthropoda</taxon>
        <taxon>Hexapoda</taxon>
        <taxon>Insecta</taxon>
        <taxon>Pterygota</taxon>
        <taxon>Neoptera</taxon>
        <taxon>Endopterygota</taxon>
        <taxon>Lepidoptera</taxon>
        <taxon>Glossata</taxon>
        <taxon>Ditrysia</taxon>
        <taxon>Tineoidea</taxon>
        <taxon>Psychidae</taxon>
        <taxon>Oiketicinae</taxon>
        <taxon>Eumeta</taxon>
    </lineage>
</organism>
<dbReference type="SUPFAM" id="SSF56219">
    <property type="entry name" value="DNase I-like"/>
    <property type="match status" value="1"/>
</dbReference>
<evidence type="ECO:0000313" key="1">
    <source>
        <dbReference type="EMBL" id="GBO99562.1"/>
    </source>
</evidence>
<gene>
    <name evidence="1" type="ORF">EVAR_716_1</name>
</gene>
<accession>A0A4C1SBM6</accession>
<name>A0A4C1SBM6_EUMVA</name>
<evidence type="ECO:0000313" key="2">
    <source>
        <dbReference type="Proteomes" id="UP000299102"/>
    </source>
</evidence>
<dbReference type="AlphaFoldDB" id="A0A4C1SBM6"/>
<sequence length="129" mass="14626">MSLPVAWPTEARRCWSKKTLHEAVEQTSYASTCILSIRVDSAEDKMRIFAAYRPLGSPLYVQDIHLILSGPTPTFITGDFNDKNKAWESHSVNKAGKRLKEDAESRIHEVLDPIHRRTSPLTCAVVRTY</sequence>
<protein>
    <recommendedName>
        <fullName evidence="3">Endonuclease/exonuclease/phosphatase domain-containing protein</fullName>
    </recommendedName>
</protein>
<evidence type="ECO:0008006" key="3">
    <source>
        <dbReference type="Google" id="ProtNLM"/>
    </source>
</evidence>